<comment type="caution">
    <text evidence="2">The sequence shown here is derived from an EMBL/GenBank/DDBJ whole genome shotgun (WGS) entry which is preliminary data.</text>
</comment>
<dbReference type="SUPFAM" id="SSF54236">
    <property type="entry name" value="Ubiquitin-like"/>
    <property type="match status" value="1"/>
</dbReference>
<dbReference type="Gene3D" id="3.10.20.90">
    <property type="entry name" value="Phosphatidylinositol 3-kinase Catalytic Subunit, Chain A, domain 1"/>
    <property type="match status" value="1"/>
</dbReference>
<dbReference type="EMBL" id="JBBPBN010000306">
    <property type="protein sequence ID" value="KAK8489664.1"/>
    <property type="molecule type" value="Genomic_DNA"/>
</dbReference>
<feature type="region of interest" description="Disordered" evidence="1">
    <location>
        <begin position="1"/>
        <end position="23"/>
    </location>
</feature>
<proteinExistence type="predicted"/>
<sequence length="114" mass="12519">MSRSGSNSGGSSGSGGDQIINRAGGRERKISILITGQDGSKMLFSTPRHLKLRVLFLEYCQRKQLNYRTARFLHESVRVLGRCTPAELNLEDGAELNCMLHQLGGGFYTMPATT</sequence>
<evidence type="ECO:0000313" key="3">
    <source>
        <dbReference type="Proteomes" id="UP001396334"/>
    </source>
</evidence>
<dbReference type="Proteomes" id="UP001396334">
    <property type="component" value="Unassembled WGS sequence"/>
</dbReference>
<organism evidence="2 3">
    <name type="scientific">Hibiscus sabdariffa</name>
    <name type="common">roselle</name>
    <dbReference type="NCBI Taxonomy" id="183260"/>
    <lineage>
        <taxon>Eukaryota</taxon>
        <taxon>Viridiplantae</taxon>
        <taxon>Streptophyta</taxon>
        <taxon>Embryophyta</taxon>
        <taxon>Tracheophyta</taxon>
        <taxon>Spermatophyta</taxon>
        <taxon>Magnoliopsida</taxon>
        <taxon>eudicotyledons</taxon>
        <taxon>Gunneridae</taxon>
        <taxon>Pentapetalae</taxon>
        <taxon>rosids</taxon>
        <taxon>malvids</taxon>
        <taxon>Malvales</taxon>
        <taxon>Malvaceae</taxon>
        <taxon>Malvoideae</taxon>
        <taxon>Hibiscus</taxon>
    </lineage>
</organism>
<gene>
    <name evidence="2" type="ORF">V6N11_007373</name>
</gene>
<accession>A0ABR2A9C9</accession>
<protein>
    <submittedName>
        <fullName evidence="2">Uncharacterized protein</fullName>
    </submittedName>
</protein>
<evidence type="ECO:0000313" key="2">
    <source>
        <dbReference type="EMBL" id="KAK8489664.1"/>
    </source>
</evidence>
<dbReference type="InterPro" id="IPR029071">
    <property type="entry name" value="Ubiquitin-like_domsf"/>
</dbReference>
<reference evidence="2 3" key="1">
    <citation type="journal article" date="2024" name="G3 (Bethesda)">
        <title>Genome assembly of Hibiscus sabdariffa L. provides insights into metabolisms of medicinal natural products.</title>
        <authorList>
            <person name="Kim T."/>
        </authorList>
    </citation>
    <scope>NUCLEOTIDE SEQUENCE [LARGE SCALE GENOMIC DNA]</scope>
    <source>
        <strain evidence="2">TK-2024</strain>
        <tissue evidence="2">Old leaves</tissue>
    </source>
</reference>
<name>A0ABR2A9C9_9ROSI</name>
<evidence type="ECO:0000256" key="1">
    <source>
        <dbReference type="SAM" id="MobiDB-lite"/>
    </source>
</evidence>
<dbReference type="PANTHER" id="PTHR10562">
    <property type="entry name" value="SMALL UBIQUITIN-RELATED MODIFIER"/>
    <property type="match status" value="1"/>
</dbReference>
<feature type="compositionally biased region" description="Gly residues" evidence="1">
    <location>
        <begin position="7"/>
        <end position="16"/>
    </location>
</feature>
<keyword evidence="3" id="KW-1185">Reference proteome</keyword>